<reference evidence="6" key="1">
    <citation type="submission" date="2020-10" db="EMBL/GenBank/DDBJ databases">
        <authorList>
            <person name="Gilroy R."/>
        </authorList>
    </citation>
    <scope>NUCLEOTIDE SEQUENCE</scope>
    <source>
        <strain evidence="6">15467</strain>
    </source>
</reference>
<proteinExistence type="inferred from homology"/>
<name>A0A9D9DM19_9BACT</name>
<dbReference type="SUPFAM" id="SSF102215">
    <property type="entry name" value="Creatininase"/>
    <property type="match status" value="1"/>
</dbReference>
<organism evidence="6 7">
    <name type="scientific">Candidatus Egerieousia excrementavium</name>
    <dbReference type="NCBI Taxonomy" id="2840778"/>
    <lineage>
        <taxon>Bacteria</taxon>
        <taxon>Pseudomonadati</taxon>
        <taxon>Bacteroidota</taxon>
        <taxon>Bacteroidia</taxon>
        <taxon>Bacteroidales</taxon>
        <taxon>Candidatus Egerieousia</taxon>
    </lineage>
</organism>
<dbReference type="Pfam" id="PF02633">
    <property type="entry name" value="Creatininase"/>
    <property type="match status" value="1"/>
</dbReference>
<dbReference type="EMBL" id="JADINB010000035">
    <property type="protein sequence ID" value="MBO8428590.1"/>
    <property type="molecule type" value="Genomic_DNA"/>
</dbReference>
<dbReference type="PANTHER" id="PTHR35005">
    <property type="entry name" value="3-DEHYDRO-SCYLLO-INOSOSE HYDROLASE"/>
    <property type="match status" value="1"/>
</dbReference>
<gene>
    <name evidence="6" type="ORF">IAC68_01465</name>
</gene>
<sequence length="254" mass="28870">MESFNLQANNWKDVRKQKYKIAVLPWGCTEAHNLHLPYGTDTFLAEKVAYESCKKAWERGAGCVLLPAIPFGVNSGQMEVRLCMNMNPTTQKMIIKDVIQVLVKDGINKLIILNAHGGNNFQPMIRELSVEMPQIMICTVSWWKACNGDDYFTEQGDHAGELETASMQAIMPELVLPLDQAGDGAETKMKIKGFREKWAWMPRRWIYVTEDTGVGNPKDATPEKGRIFMDACIEKIADFIVEFSKIDKEKELYE</sequence>
<dbReference type="PANTHER" id="PTHR35005:SF1">
    <property type="entry name" value="2-AMINO-5-FORMYLAMINO-6-RIBOSYLAMINOPYRIMIDIN-4(3H)-ONE 5'-MONOPHOSPHATE DEFORMYLASE"/>
    <property type="match status" value="1"/>
</dbReference>
<keyword evidence="3" id="KW-0378">Hydrolase</keyword>
<comment type="similarity">
    <text evidence="5">Belongs to the creatininase superfamily.</text>
</comment>
<evidence type="ECO:0000256" key="1">
    <source>
        <dbReference type="ARBA" id="ARBA00001947"/>
    </source>
</evidence>
<keyword evidence="2" id="KW-0479">Metal-binding</keyword>
<evidence type="ECO:0000313" key="7">
    <source>
        <dbReference type="Proteomes" id="UP000823635"/>
    </source>
</evidence>
<dbReference type="InterPro" id="IPR024087">
    <property type="entry name" value="Creatininase-like_sf"/>
</dbReference>
<dbReference type="GO" id="GO:0009231">
    <property type="term" value="P:riboflavin biosynthetic process"/>
    <property type="evidence" value="ECO:0007669"/>
    <property type="project" value="TreeGrafter"/>
</dbReference>
<dbReference type="GO" id="GO:0016811">
    <property type="term" value="F:hydrolase activity, acting on carbon-nitrogen (but not peptide) bonds, in linear amides"/>
    <property type="evidence" value="ECO:0007669"/>
    <property type="project" value="TreeGrafter"/>
</dbReference>
<evidence type="ECO:0000256" key="4">
    <source>
        <dbReference type="ARBA" id="ARBA00022833"/>
    </source>
</evidence>
<evidence type="ECO:0000256" key="5">
    <source>
        <dbReference type="ARBA" id="ARBA00024029"/>
    </source>
</evidence>
<reference evidence="6" key="2">
    <citation type="journal article" date="2021" name="PeerJ">
        <title>Extensive microbial diversity within the chicken gut microbiome revealed by metagenomics and culture.</title>
        <authorList>
            <person name="Gilroy R."/>
            <person name="Ravi A."/>
            <person name="Getino M."/>
            <person name="Pursley I."/>
            <person name="Horton D.L."/>
            <person name="Alikhan N.F."/>
            <person name="Baker D."/>
            <person name="Gharbi K."/>
            <person name="Hall N."/>
            <person name="Watson M."/>
            <person name="Adriaenssens E.M."/>
            <person name="Foster-Nyarko E."/>
            <person name="Jarju S."/>
            <person name="Secka A."/>
            <person name="Antonio M."/>
            <person name="Oren A."/>
            <person name="Chaudhuri R.R."/>
            <person name="La Ragione R."/>
            <person name="Hildebrand F."/>
            <person name="Pallen M.J."/>
        </authorList>
    </citation>
    <scope>NUCLEOTIDE SEQUENCE</scope>
    <source>
        <strain evidence="6">15467</strain>
    </source>
</reference>
<protein>
    <submittedName>
        <fullName evidence="6">Creatininase family protein</fullName>
    </submittedName>
</protein>
<dbReference type="Gene3D" id="3.40.50.10310">
    <property type="entry name" value="Creatininase"/>
    <property type="match status" value="1"/>
</dbReference>
<evidence type="ECO:0000256" key="3">
    <source>
        <dbReference type="ARBA" id="ARBA00022801"/>
    </source>
</evidence>
<dbReference type="InterPro" id="IPR003785">
    <property type="entry name" value="Creatininase/forma_Hydrolase"/>
</dbReference>
<dbReference type="Proteomes" id="UP000823635">
    <property type="component" value="Unassembled WGS sequence"/>
</dbReference>
<accession>A0A9D9DM19</accession>
<comment type="cofactor">
    <cofactor evidence="1">
        <name>Zn(2+)</name>
        <dbReference type="ChEBI" id="CHEBI:29105"/>
    </cofactor>
</comment>
<comment type="caution">
    <text evidence="6">The sequence shown here is derived from an EMBL/GenBank/DDBJ whole genome shotgun (WGS) entry which is preliminary data.</text>
</comment>
<keyword evidence="4" id="KW-0862">Zinc</keyword>
<dbReference type="AlphaFoldDB" id="A0A9D9DM19"/>
<evidence type="ECO:0000256" key="2">
    <source>
        <dbReference type="ARBA" id="ARBA00022723"/>
    </source>
</evidence>
<dbReference type="GO" id="GO:0046872">
    <property type="term" value="F:metal ion binding"/>
    <property type="evidence" value="ECO:0007669"/>
    <property type="project" value="UniProtKB-KW"/>
</dbReference>
<evidence type="ECO:0000313" key="6">
    <source>
        <dbReference type="EMBL" id="MBO8428590.1"/>
    </source>
</evidence>